<dbReference type="eggNOG" id="COG0500">
    <property type="taxonomic scope" value="Bacteria"/>
</dbReference>
<dbReference type="InterPro" id="IPR013630">
    <property type="entry name" value="Methyltransf_Zn-bd_dom_put"/>
</dbReference>
<dbReference type="InterPro" id="IPR029063">
    <property type="entry name" value="SAM-dependent_MTases_sf"/>
</dbReference>
<dbReference type="GO" id="GO:0008168">
    <property type="term" value="F:methyltransferase activity"/>
    <property type="evidence" value="ECO:0000318"/>
    <property type="project" value="GO_Central"/>
</dbReference>
<feature type="domain" description="Methyltransferase putative zinc binding" evidence="1">
    <location>
        <begin position="30"/>
        <end position="91"/>
    </location>
</feature>
<dbReference type="Proteomes" id="UP000001425">
    <property type="component" value="Chromosome"/>
</dbReference>
<dbReference type="PhylomeDB" id="P72888"/>
<dbReference type="Gene3D" id="6.20.50.110">
    <property type="entry name" value="Methyltransferase, zinc-binding domain"/>
    <property type="match status" value="1"/>
</dbReference>
<dbReference type="KEGG" id="syn:slr1610"/>
<dbReference type="AlphaFoldDB" id="P72888"/>
<dbReference type="PIR" id="S74753">
    <property type="entry name" value="S74753"/>
</dbReference>
<dbReference type="Pfam" id="PF08421">
    <property type="entry name" value="Methyltransf_13"/>
    <property type="match status" value="1"/>
</dbReference>
<keyword evidence="4" id="KW-1185">Reference proteome</keyword>
<dbReference type="Gene3D" id="6.10.250.3100">
    <property type="match status" value="1"/>
</dbReference>
<evidence type="ECO:0000313" key="4">
    <source>
        <dbReference type="Proteomes" id="UP000001425"/>
    </source>
</evidence>
<dbReference type="InterPro" id="IPR013691">
    <property type="entry name" value="MeTrfase_14"/>
</dbReference>
<evidence type="ECO:0000259" key="2">
    <source>
        <dbReference type="Pfam" id="PF08484"/>
    </source>
</evidence>
<organism evidence="3 4">
    <name type="scientific">Synechocystis sp. (strain ATCC 27184 / PCC 6803 / Kazusa)</name>
    <dbReference type="NCBI Taxonomy" id="1111708"/>
    <lineage>
        <taxon>Bacteria</taxon>
        <taxon>Bacillati</taxon>
        <taxon>Cyanobacteriota</taxon>
        <taxon>Cyanophyceae</taxon>
        <taxon>Synechococcales</taxon>
        <taxon>Merismopediaceae</taxon>
        <taxon>Synechocystis</taxon>
    </lineage>
</organism>
<dbReference type="InterPro" id="IPR052356">
    <property type="entry name" value="Thiol_S-MT"/>
</dbReference>
<dbReference type="EnsemblBacteria" id="BAA16904">
    <property type="protein sequence ID" value="BAA16904"/>
    <property type="gene ID" value="BAA16904"/>
</dbReference>
<dbReference type="Gene3D" id="3.40.50.720">
    <property type="entry name" value="NAD(P)-binding Rossmann-like Domain"/>
    <property type="match status" value="1"/>
</dbReference>
<dbReference type="STRING" id="1148.gene:10497764"/>
<dbReference type="CDD" id="cd02440">
    <property type="entry name" value="AdoMet_MTases"/>
    <property type="match status" value="1"/>
</dbReference>
<dbReference type="PANTHER" id="PTHR45036">
    <property type="entry name" value="METHYLTRANSFERASE LIKE 7B"/>
    <property type="match status" value="1"/>
</dbReference>
<gene>
    <name evidence="3" type="ordered locus">slr1610</name>
</gene>
<reference evidence="3 4" key="1">
    <citation type="journal article" date="1995" name="DNA Res.">
        <title>Sequence analysis of the genome of the unicellular cyanobacterium Synechocystis sp. strain PCC6803. I. Sequence features in the 1 Mb region from map positions 64% to 92% of the genome.</title>
        <authorList>
            <person name="Kaneko T."/>
            <person name="Tanaka A."/>
            <person name="Sato S."/>
            <person name="Kotani H."/>
            <person name="Sazuka T."/>
            <person name="Miyajima N."/>
            <person name="Sugiura M."/>
            <person name="Tabata S."/>
        </authorList>
    </citation>
    <scope>NUCLEOTIDE SEQUENCE [LARGE SCALE GENOMIC DNA]</scope>
    <source>
        <strain evidence="4">ATCC 27184 / PCC 6803 / Kazusa</strain>
    </source>
</reference>
<feature type="domain" description="C-methyltransferase" evidence="2">
    <location>
        <begin position="271"/>
        <end position="428"/>
    </location>
</feature>
<dbReference type="Pfam" id="PF08484">
    <property type="entry name" value="Methyltransf_14"/>
    <property type="match status" value="1"/>
</dbReference>
<reference evidence="3 4" key="2">
    <citation type="journal article" date="1996" name="DNA Res.">
        <title>Sequence analysis of the genome of the unicellular cyanobacterium Synechocystis sp. strain PCC6803. II. Sequence determination of the entire genome and assignment of potential protein-coding regions.</title>
        <authorList>
            <person name="Kaneko T."/>
            <person name="Sato S."/>
            <person name="Kotani H."/>
            <person name="Tanaka A."/>
            <person name="Asamizu E."/>
            <person name="Nakamura Y."/>
            <person name="Miyajima N."/>
            <person name="Hirosawa M."/>
            <person name="Sugiura M."/>
            <person name="Sasamoto S."/>
            <person name="Kimura T."/>
            <person name="Hosouchi T."/>
            <person name="Matsuno A."/>
            <person name="Muraki A."/>
            <person name="Nakazaki N."/>
            <person name="Naruo K."/>
            <person name="Okumura S."/>
            <person name="Shimpo S."/>
            <person name="Takeuchi C."/>
            <person name="Wada T."/>
            <person name="Watanabe A."/>
            <person name="Yamada M."/>
            <person name="Yasuda M."/>
            <person name="Tabata S."/>
        </authorList>
    </citation>
    <scope>NUCLEOTIDE SEQUENCE [LARGE SCALE GENOMIC DNA]</scope>
    <source>
        <strain evidence="4">ATCC 27184 / PCC 6803 / Kazusa</strain>
    </source>
</reference>
<evidence type="ECO:0000259" key="1">
    <source>
        <dbReference type="Pfam" id="PF08421"/>
    </source>
</evidence>
<dbReference type="InParanoid" id="P72888"/>
<protein>
    <submittedName>
        <fullName evidence="3">Slr1610 protein</fullName>
    </submittedName>
</protein>
<dbReference type="IntAct" id="P72888">
    <property type="interactions" value="2"/>
</dbReference>
<dbReference type="SUPFAM" id="SSF53335">
    <property type="entry name" value="S-adenosyl-L-methionine-dependent methyltransferases"/>
    <property type="match status" value="1"/>
</dbReference>
<dbReference type="PANTHER" id="PTHR45036:SF1">
    <property type="entry name" value="METHYLTRANSFERASE LIKE 7A"/>
    <property type="match status" value="1"/>
</dbReference>
<dbReference type="Gene3D" id="3.40.50.150">
    <property type="entry name" value="Vaccinia Virus protein VP39"/>
    <property type="match status" value="1"/>
</dbReference>
<accession>P72888</accession>
<sequence length="433" mass="48014">MAPSNYRIIPARPKSPLTRFHLFRSEFMKCRHCHTPLKQTFLDLGFAPPSNAYLNQIDLSRPEVTYPLRIKVCEQCWLVQTEDYTQAEELFCGDYAYFSSTSSSWLSHAARYVEKITERLGLTTDSFVIEVAANDGYLLKNFVAAGVPCLGIEPTASTAAAAEKLGIAVLKEFFGENLGRSLSAKGQQADLIIGNNVFAHVPDINDFTLGLKQALKPGGTITLEFPHLMQLLAQTQFDTVYHEHFSYLSLYTVTKIFAKAGLQVWDVEELPTHGGSLRVYGCHLGDRQVSERVRELLKQETAQGLQDLAIYQHFQERADQIKNQLLAFLIEQKTAGKVVAGYGAAAKGNTLLNYAGVKPDLLPFVCDASSSKQGKFLPGSHIAILPPTAIAEKHPDFVLILPWNLRTEIMTQLGYVGDWGGQFVTAIPNLQIC</sequence>
<dbReference type="InterPro" id="IPR038576">
    <property type="entry name" value="Methyltransf_Zn-bd_dom_put_sf"/>
</dbReference>
<dbReference type="Pfam" id="PF13489">
    <property type="entry name" value="Methyltransf_23"/>
    <property type="match status" value="1"/>
</dbReference>
<evidence type="ECO:0000313" key="3">
    <source>
        <dbReference type="EMBL" id="BAA16904.1"/>
    </source>
</evidence>
<proteinExistence type="predicted"/>
<dbReference type="PaxDb" id="1148-1651978"/>
<dbReference type="EMBL" id="BA000022">
    <property type="protein sequence ID" value="BAA16904.1"/>
    <property type="molecule type" value="Genomic_DNA"/>
</dbReference>
<name>P72888_SYNY3</name>